<comment type="caution">
    <text evidence="4">The sequence shown here is derived from an EMBL/GenBank/DDBJ whole genome shotgun (WGS) entry which is preliminary data.</text>
</comment>
<evidence type="ECO:0000259" key="3">
    <source>
        <dbReference type="SMART" id="SM00642"/>
    </source>
</evidence>
<evidence type="ECO:0000313" key="5">
    <source>
        <dbReference type="Proteomes" id="UP001501166"/>
    </source>
</evidence>
<dbReference type="PANTHER" id="PTHR10357:SF210">
    <property type="entry name" value="MALTODEXTRIN GLUCOSIDASE"/>
    <property type="match status" value="1"/>
</dbReference>
<accession>A0ABP3HD75</accession>
<dbReference type="InterPro" id="IPR013783">
    <property type="entry name" value="Ig-like_fold"/>
</dbReference>
<keyword evidence="1 4" id="KW-0378">Hydrolase</keyword>
<proteinExistence type="predicted"/>
<dbReference type="Pfam" id="PF00128">
    <property type="entry name" value="Alpha-amylase"/>
    <property type="match status" value="1"/>
</dbReference>
<dbReference type="Pfam" id="PF02903">
    <property type="entry name" value="Alpha-amylase_N"/>
    <property type="match status" value="1"/>
</dbReference>
<evidence type="ECO:0000256" key="2">
    <source>
        <dbReference type="ARBA" id="ARBA00023295"/>
    </source>
</evidence>
<dbReference type="CDD" id="cd02857">
    <property type="entry name" value="E_set_CDase_PDE_N"/>
    <property type="match status" value="1"/>
</dbReference>
<dbReference type="Gene3D" id="3.90.400.10">
    <property type="entry name" value="Oligo-1,6-glucosidase, Domain 2"/>
    <property type="match status" value="1"/>
</dbReference>
<dbReference type="EMBL" id="BAAACW010000121">
    <property type="protein sequence ID" value="GAA0367035.1"/>
    <property type="molecule type" value="Genomic_DNA"/>
</dbReference>
<gene>
    <name evidence="4" type="ORF">GCM10008932_18800</name>
</gene>
<sequence>MDTAAIYHRAESEYAYLYKKGHYHIRIRTKLDDVETVELLSGDPYSHHSEKWYQNGKEMHKIASTNTHDYWMIDTHEPTKRMAYGFRIVGKDGVEVFHSDKGTFPFREYFLNKIKYYFRIPYIHEVDAFKAPEWAKKTIWYQIFPDRFANGDTSNDPEGVLPWGSKKNPERDDFYGGDLQGVLDNLDYLEELGINGIYFCPIFEAPSNHKYDTINYKEIDSSFGDKKLFKKLVKEAHKRGIRVMLDAVFNHVGIYSPQWVDVLENQENSKYKDWFYINSFPVDDMRGKSYEELTKIPRVNYDTFGFEARMPKLNTSNQEVQEYLLDIATYWIKEFDIDAWRLDVANEVDHYFWKRFFQEVTEIKEDIYILGEIWHSSQNWLNGDEFHAVMNYSMTDAIEEYFIDKLSSPSLLVSGINNQLMMYRQQTTEVMFNLLDSHDTARILTKAKGDKDSVKSALTFLYSQSGAPCMYYGTEIGLDGGDDPDCRKCMIWDEDKQDQDMLNFSKSLNRFRKKYQSILTHGEAEWHEVRDEEQFIGYKRKLGNEQLLFFFNQDKEDAFVSLLPRTAKRVFGLHDVELDEEVLLSHNGFTVYYYFDNEEERHERIKNKRKRAKERKVLFDAVQKK</sequence>
<name>A0ABP3HD75_9LACT</name>
<dbReference type="RefSeq" id="WP_343756029.1">
    <property type="nucleotide sequence ID" value="NZ_BAAACW010000121.1"/>
</dbReference>
<dbReference type="SUPFAM" id="SSF51445">
    <property type="entry name" value="(Trans)glycosidases"/>
    <property type="match status" value="1"/>
</dbReference>
<dbReference type="InterPro" id="IPR045857">
    <property type="entry name" value="O16G_dom_2"/>
</dbReference>
<protein>
    <submittedName>
        <fullName evidence="4">Glycoside hydrolase family 13 protein</fullName>
    </submittedName>
</protein>
<organism evidence="4 5">
    <name type="scientific">Alkalibacterium iburiense</name>
    <dbReference type="NCBI Taxonomy" id="290589"/>
    <lineage>
        <taxon>Bacteria</taxon>
        <taxon>Bacillati</taxon>
        <taxon>Bacillota</taxon>
        <taxon>Bacilli</taxon>
        <taxon>Lactobacillales</taxon>
        <taxon>Carnobacteriaceae</taxon>
        <taxon>Alkalibacterium</taxon>
    </lineage>
</organism>
<dbReference type="SMART" id="SM00642">
    <property type="entry name" value="Aamy"/>
    <property type="match status" value="1"/>
</dbReference>
<dbReference type="InterPro" id="IPR017853">
    <property type="entry name" value="GH"/>
</dbReference>
<dbReference type="Gene3D" id="3.20.20.80">
    <property type="entry name" value="Glycosidases"/>
    <property type="match status" value="1"/>
</dbReference>
<dbReference type="InterPro" id="IPR014756">
    <property type="entry name" value="Ig_E-set"/>
</dbReference>
<keyword evidence="5" id="KW-1185">Reference proteome</keyword>
<keyword evidence="2" id="KW-0326">Glycosidase</keyword>
<reference evidence="5" key="1">
    <citation type="journal article" date="2019" name="Int. J. Syst. Evol. Microbiol.">
        <title>The Global Catalogue of Microorganisms (GCM) 10K type strain sequencing project: providing services to taxonomists for standard genome sequencing and annotation.</title>
        <authorList>
            <consortium name="The Broad Institute Genomics Platform"/>
            <consortium name="The Broad Institute Genome Sequencing Center for Infectious Disease"/>
            <person name="Wu L."/>
            <person name="Ma J."/>
        </authorList>
    </citation>
    <scope>NUCLEOTIDE SEQUENCE [LARGE SCALE GENOMIC DNA]</scope>
    <source>
        <strain evidence="5">JCM 12662</strain>
    </source>
</reference>
<dbReference type="Proteomes" id="UP001501166">
    <property type="component" value="Unassembled WGS sequence"/>
</dbReference>
<dbReference type="InterPro" id="IPR004185">
    <property type="entry name" value="Glyco_hydro_13_lg-like_dom"/>
</dbReference>
<dbReference type="SUPFAM" id="SSF81296">
    <property type="entry name" value="E set domains"/>
    <property type="match status" value="1"/>
</dbReference>
<dbReference type="PANTHER" id="PTHR10357">
    <property type="entry name" value="ALPHA-AMYLASE FAMILY MEMBER"/>
    <property type="match status" value="1"/>
</dbReference>
<dbReference type="GO" id="GO:0016787">
    <property type="term" value="F:hydrolase activity"/>
    <property type="evidence" value="ECO:0007669"/>
    <property type="project" value="UniProtKB-KW"/>
</dbReference>
<evidence type="ECO:0000256" key="1">
    <source>
        <dbReference type="ARBA" id="ARBA00022801"/>
    </source>
</evidence>
<dbReference type="Gene3D" id="2.60.40.10">
    <property type="entry name" value="Immunoglobulins"/>
    <property type="match status" value="1"/>
</dbReference>
<evidence type="ECO:0000313" key="4">
    <source>
        <dbReference type="EMBL" id="GAA0367035.1"/>
    </source>
</evidence>
<dbReference type="CDD" id="cd11338">
    <property type="entry name" value="AmyAc_CMD"/>
    <property type="match status" value="1"/>
</dbReference>
<dbReference type="InterPro" id="IPR006047">
    <property type="entry name" value="GH13_cat_dom"/>
</dbReference>
<feature type="domain" description="Glycosyl hydrolase family 13 catalytic" evidence="3">
    <location>
        <begin position="142"/>
        <end position="512"/>
    </location>
</feature>